<dbReference type="RefSeq" id="WP_238020409.1">
    <property type="nucleotide sequence ID" value="NZ_JAIFZM010000010.1"/>
</dbReference>
<dbReference type="Pfam" id="PF00005">
    <property type="entry name" value="ABC_tran"/>
    <property type="match status" value="1"/>
</dbReference>
<evidence type="ECO:0000313" key="5">
    <source>
        <dbReference type="Proteomes" id="UP001199631"/>
    </source>
</evidence>
<dbReference type="PANTHER" id="PTHR43038:SF3">
    <property type="entry name" value="ABC TRANSPORTER G FAMILY MEMBER 20 ISOFORM X1"/>
    <property type="match status" value="1"/>
</dbReference>
<dbReference type="Gene3D" id="3.40.50.300">
    <property type="entry name" value="P-loop containing nucleotide triphosphate hydrolases"/>
    <property type="match status" value="1"/>
</dbReference>
<dbReference type="Proteomes" id="UP001199631">
    <property type="component" value="Unassembled WGS sequence"/>
</dbReference>
<dbReference type="GO" id="GO:0016887">
    <property type="term" value="F:ATP hydrolysis activity"/>
    <property type="evidence" value="ECO:0007669"/>
    <property type="project" value="InterPro"/>
</dbReference>
<name>A0AAW5B6G3_9BACI</name>
<keyword evidence="1" id="KW-0547">Nucleotide-binding</keyword>
<evidence type="ECO:0000259" key="3">
    <source>
        <dbReference type="PROSITE" id="PS50893"/>
    </source>
</evidence>
<dbReference type="SMART" id="SM00382">
    <property type="entry name" value="AAA"/>
    <property type="match status" value="1"/>
</dbReference>
<reference evidence="4 5" key="1">
    <citation type="journal article" date="2022" name="Evol. Bioinform. Online">
        <title>Draft Genome Sequence of Oceanobacillus jordanicus Strain GSFE11, a Halotolerant Plant Growth-Promoting Bacterial Endophyte Isolated From the Jordan Valley.</title>
        <authorList>
            <person name="Alhindi T."/>
            <person name="Albdaiwi R."/>
        </authorList>
    </citation>
    <scope>NUCLEOTIDE SEQUENCE [LARGE SCALE GENOMIC DNA]</scope>
    <source>
        <strain evidence="4 5">GSFE11</strain>
    </source>
</reference>
<protein>
    <submittedName>
        <fullName evidence="4">ABC transporter ATP-binding protein</fullName>
    </submittedName>
</protein>
<dbReference type="AlphaFoldDB" id="A0AAW5B6G3"/>
<dbReference type="GO" id="GO:0005524">
    <property type="term" value="F:ATP binding"/>
    <property type="evidence" value="ECO:0007669"/>
    <property type="project" value="UniProtKB-KW"/>
</dbReference>
<accession>A0AAW5B6G3</accession>
<dbReference type="EMBL" id="JAIFZM010000010">
    <property type="protein sequence ID" value="MCG3419991.1"/>
    <property type="molecule type" value="Genomic_DNA"/>
</dbReference>
<comment type="caution">
    <text evidence="4">The sequence shown here is derived from an EMBL/GenBank/DDBJ whole genome shotgun (WGS) entry which is preliminary data.</text>
</comment>
<dbReference type="PROSITE" id="PS50893">
    <property type="entry name" value="ABC_TRANSPORTER_2"/>
    <property type="match status" value="1"/>
</dbReference>
<evidence type="ECO:0000256" key="1">
    <source>
        <dbReference type="ARBA" id="ARBA00022741"/>
    </source>
</evidence>
<keyword evidence="5" id="KW-1185">Reference proteome</keyword>
<keyword evidence="2 4" id="KW-0067">ATP-binding</keyword>
<organism evidence="4 5">
    <name type="scientific">Oceanobacillus jordanicus</name>
    <dbReference type="NCBI Taxonomy" id="2867266"/>
    <lineage>
        <taxon>Bacteria</taxon>
        <taxon>Bacillati</taxon>
        <taxon>Bacillota</taxon>
        <taxon>Bacilli</taxon>
        <taxon>Bacillales</taxon>
        <taxon>Bacillaceae</taxon>
        <taxon>Oceanobacillus</taxon>
    </lineage>
</organism>
<dbReference type="SUPFAM" id="SSF52540">
    <property type="entry name" value="P-loop containing nucleoside triphosphate hydrolases"/>
    <property type="match status" value="1"/>
</dbReference>
<dbReference type="InterPro" id="IPR027417">
    <property type="entry name" value="P-loop_NTPase"/>
</dbReference>
<dbReference type="CDD" id="cd03263">
    <property type="entry name" value="ABC_subfamily_A"/>
    <property type="match status" value="1"/>
</dbReference>
<evidence type="ECO:0000256" key="2">
    <source>
        <dbReference type="ARBA" id="ARBA00022840"/>
    </source>
</evidence>
<feature type="domain" description="ABC transporter" evidence="3">
    <location>
        <begin position="16"/>
        <end position="241"/>
    </location>
</feature>
<dbReference type="InterPro" id="IPR003439">
    <property type="entry name" value="ABC_transporter-like_ATP-bd"/>
</dbReference>
<sequence>MSIVSKEEVLPSEPSLIVDNLTKNYADNIVLDQLSLTVNPGEIHGILGRNGIGKTTLIECVVGLRPFNQGTIKVGGLDILSNRDEIMRQVGIQPQEANLFPRLSIEETMQLFSSFYGDPLAYSEIMNVLDLERIKNKRVKSLSTGQKQRLLVALSLIGDPSFIILDEPTTGIDPQVKQLIWKVLQKEKTDHNAILLSTHNMEEAEKICDRVSILHNKKIVASGTPKEIIMNNRKIMNDTLEDVFLHLTGSSLRGEID</sequence>
<dbReference type="InterPro" id="IPR003593">
    <property type="entry name" value="AAA+_ATPase"/>
</dbReference>
<dbReference type="PANTHER" id="PTHR43038">
    <property type="entry name" value="ATP-BINDING CASSETTE, SUB-FAMILY H, MEMBER 1"/>
    <property type="match status" value="1"/>
</dbReference>
<evidence type="ECO:0000313" key="4">
    <source>
        <dbReference type="EMBL" id="MCG3419991.1"/>
    </source>
</evidence>
<proteinExistence type="predicted"/>
<gene>
    <name evidence="4" type="ORF">K3T81_12570</name>
</gene>